<accession>A0ABR6BH38</accession>
<name>A0ABR6BH38_9PSEU</name>
<feature type="transmembrane region" description="Helical" evidence="1">
    <location>
        <begin position="12"/>
        <end position="28"/>
    </location>
</feature>
<dbReference type="EMBL" id="JACJID010000002">
    <property type="protein sequence ID" value="MBA8926189.1"/>
    <property type="molecule type" value="Genomic_DNA"/>
</dbReference>
<evidence type="ECO:0000259" key="2">
    <source>
        <dbReference type="Pfam" id="PF03779"/>
    </source>
</evidence>
<dbReference type="Pfam" id="PF03779">
    <property type="entry name" value="SPW"/>
    <property type="match status" value="1"/>
</dbReference>
<reference evidence="3 4" key="1">
    <citation type="submission" date="2020-08" db="EMBL/GenBank/DDBJ databases">
        <title>Genomic Encyclopedia of Archaeal and Bacterial Type Strains, Phase II (KMG-II): from individual species to whole genera.</title>
        <authorList>
            <person name="Goeker M."/>
        </authorList>
    </citation>
    <scope>NUCLEOTIDE SEQUENCE [LARGE SCALE GENOMIC DNA]</scope>
    <source>
        <strain evidence="3 4">DSM 43850</strain>
    </source>
</reference>
<feature type="transmembrane region" description="Helical" evidence="1">
    <location>
        <begin position="88"/>
        <end position="111"/>
    </location>
</feature>
<keyword evidence="1" id="KW-0812">Transmembrane</keyword>
<keyword evidence="1" id="KW-1133">Transmembrane helix</keyword>
<gene>
    <name evidence="3" type="ORF">BC739_003388</name>
</gene>
<keyword evidence="1" id="KW-0472">Membrane</keyword>
<evidence type="ECO:0000256" key="1">
    <source>
        <dbReference type="SAM" id="Phobius"/>
    </source>
</evidence>
<proteinExistence type="predicted"/>
<sequence length="119" mass="12356">MAKAWTRWQDWAEVVLGVVIALSTLVVSTSTAAAWTMAVLGVLVALDGLWSLAAPGMVAGEWIQLVLGVLLFIAPWVMGYTAMNGAAWTSWVGGVLTVVLGAIALPVANLAHKGMAGSH</sequence>
<comment type="caution">
    <text evidence="3">The sequence shown here is derived from an EMBL/GenBank/DDBJ whole genome shotgun (WGS) entry which is preliminary data.</text>
</comment>
<feature type="domain" description="SPW repeat-containing integral membrane" evidence="2">
    <location>
        <begin position="8"/>
        <end position="102"/>
    </location>
</feature>
<evidence type="ECO:0000313" key="4">
    <source>
        <dbReference type="Proteomes" id="UP000517916"/>
    </source>
</evidence>
<organism evidence="3 4">
    <name type="scientific">Kutzneria viridogrisea</name>
    <dbReference type="NCBI Taxonomy" id="47990"/>
    <lineage>
        <taxon>Bacteria</taxon>
        <taxon>Bacillati</taxon>
        <taxon>Actinomycetota</taxon>
        <taxon>Actinomycetes</taxon>
        <taxon>Pseudonocardiales</taxon>
        <taxon>Pseudonocardiaceae</taxon>
        <taxon>Kutzneria</taxon>
    </lineage>
</organism>
<protein>
    <submittedName>
        <fullName evidence="3">Uncharacterized membrane protein HdeD (DUF308 family)</fullName>
    </submittedName>
</protein>
<keyword evidence="4" id="KW-1185">Reference proteome</keyword>
<dbReference type="InterPro" id="IPR005530">
    <property type="entry name" value="SPW"/>
</dbReference>
<feature type="transmembrane region" description="Helical" evidence="1">
    <location>
        <begin position="65"/>
        <end position="82"/>
    </location>
</feature>
<evidence type="ECO:0000313" key="3">
    <source>
        <dbReference type="EMBL" id="MBA8926189.1"/>
    </source>
</evidence>
<dbReference type="RefSeq" id="WP_025360743.1">
    <property type="nucleotide sequence ID" value="NZ_BAAABQ010000009.1"/>
</dbReference>
<dbReference type="Proteomes" id="UP000517916">
    <property type="component" value="Unassembled WGS sequence"/>
</dbReference>